<sequence>MNKHKKEPLEQVLLVKHSSAERGSAVSRGRSRGQGRGYSHDGNRGHGRNQEDERGNDEKPGGNPRGNNPSLFEDFKNDMAREFEMTDIGLMSFYLGLEVRQSDDGIFIGQQAYVKEVLDRFNMSNSKPVATPMEARAKLSKDEEGEKVDPTLFKSLVGCLRYLTCTRADILFSVGIISRFMEVPTTIHMKVAKRILRYLKGTIDFGLFYSSSKEFQLIGYCDSDFAGDIDDRKSTTGFVFFMGSNAISWSSKKQTIVTLSSCEAEYVTLTT</sequence>
<feature type="compositionally biased region" description="Basic and acidic residues" evidence="1">
    <location>
        <begin position="38"/>
        <end position="60"/>
    </location>
</feature>
<protein>
    <recommendedName>
        <fullName evidence="2">Reverse transcriptase Ty1/copia-type domain-containing protein</fullName>
    </recommendedName>
</protein>
<evidence type="ECO:0000313" key="3">
    <source>
        <dbReference type="EMBL" id="KAG6513428.1"/>
    </source>
</evidence>
<dbReference type="AlphaFoldDB" id="A0A8J5GSH9"/>
<dbReference type="PANTHER" id="PTHR11439">
    <property type="entry name" value="GAG-POL-RELATED RETROTRANSPOSON"/>
    <property type="match status" value="1"/>
</dbReference>
<evidence type="ECO:0000259" key="2">
    <source>
        <dbReference type="Pfam" id="PF07727"/>
    </source>
</evidence>
<name>A0A8J5GSH9_ZINOF</name>
<organism evidence="3 4">
    <name type="scientific">Zingiber officinale</name>
    <name type="common">Ginger</name>
    <name type="synonym">Amomum zingiber</name>
    <dbReference type="NCBI Taxonomy" id="94328"/>
    <lineage>
        <taxon>Eukaryota</taxon>
        <taxon>Viridiplantae</taxon>
        <taxon>Streptophyta</taxon>
        <taxon>Embryophyta</taxon>
        <taxon>Tracheophyta</taxon>
        <taxon>Spermatophyta</taxon>
        <taxon>Magnoliopsida</taxon>
        <taxon>Liliopsida</taxon>
        <taxon>Zingiberales</taxon>
        <taxon>Zingiberaceae</taxon>
        <taxon>Zingiber</taxon>
    </lineage>
</organism>
<comment type="caution">
    <text evidence="3">The sequence shown here is derived from an EMBL/GenBank/DDBJ whole genome shotgun (WGS) entry which is preliminary data.</text>
</comment>
<gene>
    <name evidence="3" type="ORF">ZIOFF_023753</name>
</gene>
<evidence type="ECO:0000313" key="4">
    <source>
        <dbReference type="Proteomes" id="UP000734854"/>
    </source>
</evidence>
<dbReference type="InterPro" id="IPR043502">
    <property type="entry name" value="DNA/RNA_pol_sf"/>
</dbReference>
<dbReference type="Pfam" id="PF07727">
    <property type="entry name" value="RVT_2"/>
    <property type="match status" value="1"/>
</dbReference>
<dbReference type="PANTHER" id="PTHR11439:SF517">
    <property type="entry name" value="CYSTEINE-RICH RLK (RECEPTOR-LIKE PROTEIN KINASE) 8"/>
    <property type="match status" value="1"/>
</dbReference>
<reference evidence="3 4" key="1">
    <citation type="submission" date="2020-08" db="EMBL/GenBank/DDBJ databases">
        <title>Plant Genome Project.</title>
        <authorList>
            <person name="Zhang R.-G."/>
        </authorList>
    </citation>
    <scope>NUCLEOTIDE SEQUENCE [LARGE SCALE GENOMIC DNA]</scope>
    <source>
        <tissue evidence="3">Rhizome</tissue>
    </source>
</reference>
<dbReference type="InterPro" id="IPR013103">
    <property type="entry name" value="RVT_2"/>
</dbReference>
<dbReference type="CDD" id="cd09272">
    <property type="entry name" value="RNase_HI_RT_Ty1"/>
    <property type="match status" value="1"/>
</dbReference>
<feature type="domain" description="Reverse transcriptase Ty1/copia-type" evidence="2">
    <location>
        <begin position="66"/>
        <end position="134"/>
    </location>
</feature>
<dbReference type="Proteomes" id="UP000734854">
    <property type="component" value="Unassembled WGS sequence"/>
</dbReference>
<accession>A0A8J5GSH9</accession>
<dbReference type="SUPFAM" id="SSF56672">
    <property type="entry name" value="DNA/RNA polymerases"/>
    <property type="match status" value="1"/>
</dbReference>
<evidence type="ECO:0000256" key="1">
    <source>
        <dbReference type="SAM" id="MobiDB-lite"/>
    </source>
</evidence>
<keyword evidence="4" id="KW-1185">Reference proteome</keyword>
<proteinExistence type="predicted"/>
<feature type="region of interest" description="Disordered" evidence="1">
    <location>
        <begin position="1"/>
        <end position="73"/>
    </location>
</feature>
<dbReference type="EMBL" id="JACMSC010000007">
    <property type="protein sequence ID" value="KAG6513428.1"/>
    <property type="molecule type" value="Genomic_DNA"/>
</dbReference>